<proteinExistence type="predicted"/>
<dbReference type="EMBL" id="GIFC01003768">
    <property type="protein sequence ID" value="MXU85851.1"/>
    <property type="molecule type" value="Transcribed_RNA"/>
</dbReference>
<dbReference type="AlphaFoldDB" id="A0A6B0U652"/>
<accession>A0A6B0U652</accession>
<evidence type="ECO:0000313" key="1">
    <source>
        <dbReference type="EMBL" id="MXU85851.1"/>
    </source>
</evidence>
<protein>
    <submittedName>
        <fullName evidence="1">Putative secreted protein</fullName>
    </submittedName>
</protein>
<sequence length="88" mass="9148">MPRSLMTVQALTLAMEAISPATCRRILTISSGLVNITCEAPAQPPAAISAHAGISPFGLVSLSRTRSFTVSLMAFSGQTPTSCGSRPR</sequence>
<name>A0A6B0U652_IXORI</name>
<reference evidence="1" key="1">
    <citation type="submission" date="2019-12" db="EMBL/GenBank/DDBJ databases">
        <title>An insight into the sialome of adult female Ixodes ricinus ticks feeding for 6 days.</title>
        <authorList>
            <person name="Perner J."/>
            <person name="Ribeiro J.M.C."/>
        </authorList>
    </citation>
    <scope>NUCLEOTIDE SEQUENCE</scope>
    <source>
        <strain evidence="1">Semi-engorged</strain>
        <tissue evidence="1">Salivary glands</tissue>
    </source>
</reference>
<organism evidence="1">
    <name type="scientific">Ixodes ricinus</name>
    <name type="common">Common tick</name>
    <name type="synonym">Acarus ricinus</name>
    <dbReference type="NCBI Taxonomy" id="34613"/>
    <lineage>
        <taxon>Eukaryota</taxon>
        <taxon>Metazoa</taxon>
        <taxon>Ecdysozoa</taxon>
        <taxon>Arthropoda</taxon>
        <taxon>Chelicerata</taxon>
        <taxon>Arachnida</taxon>
        <taxon>Acari</taxon>
        <taxon>Parasitiformes</taxon>
        <taxon>Ixodida</taxon>
        <taxon>Ixodoidea</taxon>
        <taxon>Ixodidae</taxon>
        <taxon>Ixodinae</taxon>
        <taxon>Ixodes</taxon>
    </lineage>
</organism>